<dbReference type="SUPFAM" id="SSF56219">
    <property type="entry name" value="DNase I-like"/>
    <property type="match status" value="1"/>
</dbReference>
<evidence type="ECO:0000259" key="6">
    <source>
        <dbReference type="PROSITE" id="PS50853"/>
    </source>
</evidence>
<dbReference type="Proteomes" id="UP001516620">
    <property type="component" value="Unassembled WGS sequence"/>
</dbReference>
<dbReference type="Gene3D" id="2.60.220.10">
    <property type="entry name" value="Polysaccharide lyase family 8-like, C-terminal"/>
    <property type="match status" value="1"/>
</dbReference>
<dbReference type="InterPro" id="IPR014718">
    <property type="entry name" value="GH-type_carb-bd"/>
</dbReference>
<feature type="domain" description="F5/8 type C" evidence="5">
    <location>
        <begin position="1326"/>
        <end position="1443"/>
    </location>
</feature>
<dbReference type="Pfam" id="PF00754">
    <property type="entry name" value="F5_F8_type_C"/>
    <property type="match status" value="1"/>
</dbReference>
<dbReference type="Pfam" id="PF08124">
    <property type="entry name" value="Lyase_8_N"/>
    <property type="match status" value="1"/>
</dbReference>
<dbReference type="Gene3D" id="1.50.10.100">
    <property type="entry name" value="Chondroitin AC/alginate lyase"/>
    <property type="match status" value="1"/>
</dbReference>
<dbReference type="PROSITE" id="PS50853">
    <property type="entry name" value="FN3"/>
    <property type="match status" value="2"/>
</dbReference>
<dbReference type="Gene3D" id="2.60.40.1080">
    <property type="match status" value="1"/>
</dbReference>
<evidence type="ECO:0000256" key="3">
    <source>
        <dbReference type="ARBA" id="ARBA00023239"/>
    </source>
</evidence>
<feature type="domain" description="SLH" evidence="7">
    <location>
        <begin position="1960"/>
        <end position="2020"/>
    </location>
</feature>
<dbReference type="InterPro" id="IPR003159">
    <property type="entry name" value="Lyase_8_central_dom"/>
</dbReference>
<dbReference type="InterPro" id="IPR005135">
    <property type="entry name" value="Endo/exonuclease/phosphatase"/>
</dbReference>
<dbReference type="InterPro" id="IPR036116">
    <property type="entry name" value="FN3_sf"/>
</dbReference>
<evidence type="ECO:0000313" key="8">
    <source>
        <dbReference type="EMBL" id="MBM6996846.1"/>
    </source>
</evidence>
<comment type="caution">
    <text evidence="8">The sequence shown here is derived from an EMBL/GenBank/DDBJ whole genome shotgun (WGS) entry which is preliminary data.</text>
</comment>
<dbReference type="RefSeq" id="WP_193417707.1">
    <property type="nucleotide sequence ID" value="NZ_JADCNN020000012.1"/>
</dbReference>
<dbReference type="Pfam" id="PF22633">
    <property type="entry name" value="F5_F8_type_C_2"/>
    <property type="match status" value="1"/>
</dbReference>
<organism evidence="8 9">
    <name type="scientific">Paenibacillus rhizolycopersici</name>
    <dbReference type="NCBI Taxonomy" id="2780073"/>
    <lineage>
        <taxon>Bacteria</taxon>
        <taxon>Bacillati</taxon>
        <taxon>Bacillota</taxon>
        <taxon>Bacilli</taxon>
        <taxon>Bacillales</taxon>
        <taxon>Paenibacillaceae</taxon>
        <taxon>Paenibacillus</taxon>
    </lineage>
</organism>
<feature type="domain" description="SLH" evidence="7">
    <location>
        <begin position="2086"/>
        <end position="2138"/>
    </location>
</feature>
<dbReference type="SMART" id="SM00060">
    <property type="entry name" value="FN3"/>
    <property type="match status" value="2"/>
</dbReference>
<dbReference type="SUPFAM" id="SSF49785">
    <property type="entry name" value="Galactose-binding domain-like"/>
    <property type="match status" value="2"/>
</dbReference>
<keyword evidence="2" id="KW-0732">Signal</keyword>
<dbReference type="InterPro" id="IPR008979">
    <property type="entry name" value="Galactose-bd-like_sf"/>
</dbReference>
<dbReference type="InterPro" id="IPR003961">
    <property type="entry name" value="FN3_dom"/>
</dbReference>
<evidence type="ECO:0000259" key="7">
    <source>
        <dbReference type="PROSITE" id="PS51272"/>
    </source>
</evidence>
<dbReference type="CDD" id="cd00063">
    <property type="entry name" value="FN3"/>
    <property type="match status" value="2"/>
</dbReference>
<dbReference type="Pfam" id="PF02278">
    <property type="entry name" value="Lyase_8"/>
    <property type="match status" value="1"/>
</dbReference>
<accession>A0ABS2HAJ5</accession>
<dbReference type="InterPro" id="IPR012970">
    <property type="entry name" value="Lyase_8_alpha_N"/>
</dbReference>
<comment type="similarity">
    <text evidence="1">Belongs to the polysaccharide lyase 8 family.</text>
</comment>
<dbReference type="Pfam" id="PF02368">
    <property type="entry name" value="Big_2"/>
    <property type="match status" value="1"/>
</dbReference>
<dbReference type="InterPro" id="IPR038970">
    <property type="entry name" value="Lyase_8"/>
</dbReference>
<evidence type="ECO:0000256" key="1">
    <source>
        <dbReference type="ARBA" id="ARBA00006699"/>
    </source>
</evidence>
<dbReference type="SUPFAM" id="SSF49265">
    <property type="entry name" value="Fibronectin type III"/>
    <property type="match status" value="1"/>
</dbReference>
<dbReference type="PROSITE" id="PS51272">
    <property type="entry name" value="SLH"/>
    <property type="match status" value="3"/>
</dbReference>
<dbReference type="PANTHER" id="PTHR38481:SF1">
    <property type="entry name" value="HYALURONATE LYASE"/>
    <property type="match status" value="1"/>
</dbReference>
<dbReference type="InterPro" id="IPR003343">
    <property type="entry name" value="Big_2"/>
</dbReference>
<dbReference type="InterPro" id="IPR036691">
    <property type="entry name" value="Endo/exonu/phosph_ase_sf"/>
</dbReference>
<dbReference type="InterPro" id="IPR011071">
    <property type="entry name" value="Lyase_8-like_C"/>
</dbReference>
<protein>
    <submittedName>
        <fullName evidence="8">Discoidin domain-containing protein</fullName>
    </submittedName>
</protein>
<evidence type="ECO:0000259" key="5">
    <source>
        <dbReference type="PROSITE" id="PS50022"/>
    </source>
</evidence>
<dbReference type="Gene3D" id="2.70.98.10">
    <property type="match status" value="1"/>
</dbReference>
<dbReference type="SUPFAM" id="SSF49373">
    <property type="entry name" value="Invasin/intimin cell-adhesion fragments"/>
    <property type="match status" value="1"/>
</dbReference>
<feature type="domain" description="Fibronectin type-III" evidence="6">
    <location>
        <begin position="1695"/>
        <end position="1792"/>
    </location>
</feature>
<dbReference type="PROSITE" id="PS50022">
    <property type="entry name" value="FA58C_3"/>
    <property type="match status" value="2"/>
</dbReference>
<dbReference type="EMBL" id="JADCNN020000012">
    <property type="protein sequence ID" value="MBM6996846.1"/>
    <property type="molecule type" value="Genomic_DNA"/>
</dbReference>
<dbReference type="PANTHER" id="PTHR38481">
    <property type="entry name" value="HYALURONATE LYASE"/>
    <property type="match status" value="1"/>
</dbReference>
<dbReference type="Pfam" id="PF00395">
    <property type="entry name" value="SLH"/>
    <property type="match status" value="3"/>
</dbReference>
<dbReference type="InterPro" id="IPR008929">
    <property type="entry name" value="Chondroitin_lyas"/>
</dbReference>
<dbReference type="Pfam" id="PF02884">
    <property type="entry name" value="Lyase_8_C"/>
    <property type="match status" value="1"/>
</dbReference>
<evidence type="ECO:0000256" key="2">
    <source>
        <dbReference type="ARBA" id="ARBA00022729"/>
    </source>
</evidence>
<feature type="compositionally biased region" description="Polar residues" evidence="4">
    <location>
        <begin position="1802"/>
        <end position="1813"/>
    </location>
</feature>
<dbReference type="Gene3D" id="3.60.10.10">
    <property type="entry name" value="Endonuclease/exonuclease/phosphatase"/>
    <property type="match status" value="1"/>
</dbReference>
<dbReference type="InterPro" id="IPR001119">
    <property type="entry name" value="SLH_dom"/>
</dbReference>
<sequence length="2138" mass="233702">MSKLLKSLMAFILLVGTWGSMSTNVVRASERSTLSMDQTVVELGQPLTIHYTGAQSNKDWIGIYLKNETPEQGTNAWRWDYVNDLPDGTITLTDNSEGRKEYPSLKDLAPGEYYLAYLLNDGYTENADRFYFQIVGKEITQLKATPESVALTLNQQEDSEQLQVEATYSTNETQDVTTANGIQYVSSMPQVATVTSTGLVKAVSEGNAEINITLEGKSTTIEVTVTSTTPGPEPKPEIELTVMSLNLWSGDAIKKNGIDRVVNFLENLIRTADPDVIGIQESNNTIVTQVAASLGYYVSMKASPNVSLMSKYPILDVDKEQDYYLIEVDSGRAVAISNVHLSSTPYGPYSIADGKTVESVLADENLKHMAEMRNPFSKLPALAGQGMPVFLTGDFNVPSHLDWTEATKDRYFGKVVEWPVSKKLDELGMVDSYRSMHPDPAAAPGITWAVEGTEWRNPEVYDRIDYVYAGGPATTVESKLIGEKTVKGGPTSYADIQLDTYLSDHRAVVSKFNVKPRSYADLSLPSAPEPEFSSTLSMDQTVVERGQPLTIHYTGAQGNKDWIGIYLKSETPKKGTNAWKWGYVNDLPNGTITLTDKSEGRKEYPSLKDLAPGEYYIAYLLNDGYTENAHRFYFQIVDKASTPQEIADMKLMKKRMVDYYISRDIINDGTNGRVEWTFKSKAATYLSSQNPDGSWGDVDYASTTSAANGRGWSPYLALDRMQSMAQAFADPNDPNYHSEALLDGIQKALDYWFTVKPTSTNWWETGIGKQLRLEKIALLCEGYLTESQVSNIIGTLDSSPHTVDGANSSWYNQNYMYRGLLLEDAQIVRNAVNAFNVLSNVTTTVTGIQSDMSFFMHGKTNYTTGYGRSFARDMSFWAYITSDTVFHYSKAAIDSLSSYLLDGTRYLVRGDVADLGMGMNGPDWPDYASAALTFYEDPLQWMQPANPERAAEFASFLDNIRKVGTNTSNGLDNNNMTQWQTLVSSHMRSDYGITVKMSSSTVKGGEWRTINPSGYNLLYWTPQGATAIQRTGDEYRPVYPLMDWAHVPGTTAPYALTKDGNFNNPRTFVGGVTNERYGATAFDFNKLSTSGKKGYFFFDDEMVALGAGIASTNAAPIHTTLNQSQAIGEVFVDGNPIADGTMQTTGRWAYNDNIGYVFPNPTDFQIKRETKTGSWSDVVTGSSTDQITKSIFSIWLDHGVKPTNASYQYIVLPNKNSDEVSNYASNIPLTILSNTSSIQAVRHNTLQIAELLFYKPGTVNLRDGLTVTVDQPALVIVDESAAPVRISVSNPETPGITVNVTLDRNGEKTTTSYKLGKDTFTGRSITSDEKASIDDRGFDLAYDKGAFASSSKNIRAASNATDIYRTSYWSSDHSDNEWIYVDLQDQYVIHKVRLNWEKAYGKSYKIQVSNDAHTWMDVYSTTMGNGGIEDISFNPVSARYVRMQGVQQGTGNGYSLYEFKVYEDLPLNLAEGKSVVASSYRAADVAPGNAVDGVLTTRWGSNYSDSEWIYVDLGSSQTIEKVDLHWESAYGKEYQIRVSDDASNWTTVYSTTTGTGGIDKISFEPVNARYVQMYGTKRGSTYGYSLWEFKVYPSLITAPDAPADVHAVGHNGSAEVSFTEPNRNGGSEITGYEVTAWANGEAVSTAEGSGSPITVTGLMNGTAYTFTVIARNAKWESASSAPSNEVIPSPDDVSVPASPRNLTAAPGDRSATLRWDASAESVTYSVYQYEGTAAPADPGNWQLVQASVTAATYGVTGLTNGKSYAFAVKAVDARGESDFSNVVTATPKVPGPETPRDPQPETPVSGTGNGSHTTSVIESTNGIILIPSGRAGEVSLDKEVILTVGVGVAEQEIRIKIEKLISTANLVFDKETLVSNIFELTKNTTGNFKKPITISMKFDPSLVGDNQRVAVFYYDEAKKAWNEIGGIVNGDRITAEVDHFTKFAVMAVDEKKDENGETNAPVPSFTDIVGHWAQNAILSAAGMKLVSGYPDGTFKPNATITRAEFTVMLAKALKLEGAGSATAFTDEAKIGGWAKQEIANAVEAGIVSGYADGSFQPNGRITRAEMAAMIARALQLSAEAGATTGFADDKDIPNWAKGAIEAVRKLDIVSGRGDNEFVPNGTATRAEAVSLLVRILEQ</sequence>
<dbReference type="InterPro" id="IPR011013">
    <property type="entry name" value="Gal_mutarotase_sf_dom"/>
</dbReference>
<dbReference type="InterPro" id="IPR013783">
    <property type="entry name" value="Ig-like_fold"/>
</dbReference>
<dbReference type="Pfam" id="PF00041">
    <property type="entry name" value="fn3"/>
    <property type="match status" value="2"/>
</dbReference>
<feature type="region of interest" description="Disordered" evidence="4">
    <location>
        <begin position="1783"/>
        <end position="1813"/>
    </location>
</feature>
<dbReference type="SUPFAM" id="SSF74650">
    <property type="entry name" value="Galactose mutarotase-like"/>
    <property type="match status" value="1"/>
</dbReference>
<gene>
    <name evidence="8" type="ORF">IM700_014410</name>
</gene>
<feature type="domain" description="Fibronectin type-III" evidence="6">
    <location>
        <begin position="1598"/>
        <end position="1692"/>
    </location>
</feature>
<feature type="domain" description="SLH" evidence="7">
    <location>
        <begin position="2021"/>
        <end position="2084"/>
    </location>
</feature>
<dbReference type="Gene3D" id="2.60.120.260">
    <property type="entry name" value="Galactose-binding domain-like"/>
    <property type="match status" value="2"/>
</dbReference>
<dbReference type="SUPFAM" id="SSF49863">
    <property type="entry name" value="Hyaluronate lyase-like, C-terminal domain"/>
    <property type="match status" value="1"/>
</dbReference>
<feature type="region of interest" description="Disordered" evidence="4">
    <location>
        <begin position="1679"/>
        <end position="1709"/>
    </location>
</feature>
<dbReference type="SMART" id="SM00635">
    <property type="entry name" value="BID_2"/>
    <property type="match status" value="1"/>
</dbReference>
<feature type="domain" description="F5/8 type C" evidence="5">
    <location>
        <begin position="1462"/>
        <end position="1594"/>
    </location>
</feature>
<dbReference type="InterPro" id="IPR004103">
    <property type="entry name" value="Lyase_8_C"/>
</dbReference>
<proteinExistence type="inferred from homology"/>
<dbReference type="InterPro" id="IPR008964">
    <property type="entry name" value="Invasin/intimin_cell_adhesion"/>
</dbReference>
<feature type="compositionally biased region" description="Low complexity" evidence="4">
    <location>
        <begin position="1688"/>
        <end position="1699"/>
    </location>
</feature>
<dbReference type="Pfam" id="PF03372">
    <property type="entry name" value="Exo_endo_phos"/>
    <property type="match status" value="1"/>
</dbReference>
<evidence type="ECO:0000313" key="9">
    <source>
        <dbReference type="Proteomes" id="UP001516620"/>
    </source>
</evidence>
<keyword evidence="9" id="KW-1185">Reference proteome</keyword>
<dbReference type="Gene3D" id="2.60.40.10">
    <property type="entry name" value="Immunoglobulins"/>
    <property type="match status" value="2"/>
</dbReference>
<dbReference type="InterPro" id="IPR000421">
    <property type="entry name" value="FA58C"/>
</dbReference>
<keyword evidence="3" id="KW-0456">Lyase</keyword>
<evidence type="ECO:0000256" key="4">
    <source>
        <dbReference type="SAM" id="MobiDB-lite"/>
    </source>
</evidence>
<name>A0ABS2HAJ5_9BACL</name>
<dbReference type="SUPFAM" id="SSF48230">
    <property type="entry name" value="Chondroitin AC/alginate lyase"/>
    <property type="match status" value="1"/>
</dbReference>
<reference evidence="8 9" key="1">
    <citation type="submission" date="2021-01" db="EMBL/GenBank/DDBJ databases">
        <title>Paenibacillus sp.nov. isolated from the rhizosphere soil of tomato plant.</title>
        <authorList>
            <person name="Thin K.K."/>
            <person name="Zhang X."/>
            <person name="He S."/>
        </authorList>
    </citation>
    <scope>NUCLEOTIDE SEQUENCE [LARGE SCALE GENOMIC DNA]</scope>
    <source>
        <strain evidence="8 9">DXFW5</strain>
    </source>
</reference>